<evidence type="ECO:0000313" key="2">
    <source>
        <dbReference type="EMBL" id="GKV06755.1"/>
    </source>
</evidence>
<sequence>MDGFLHETTNTHSLVITVSSYYGLVGTVLFGIHSSRFSSCYHYLQCRVVGKGNTILHMMVKSEEKSCYSKKG</sequence>
<organism evidence="2 3">
    <name type="scientific">Rubroshorea leprosula</name>
    <dbReference type="NCBI Taxonomy" id="152421"/>
    <lineage>
        <taxon>Eukaryota</taxon>
        <taxon>Viridiplantae</taxon>
        <taxon>Streptophyta</taxon>
        <taxon>Embryophyta</taxon>
        <taxon>Tracheophyta</taxon>
        <taxon>Spermatophyta</taxon>
        <taxon>Magnoliopsida</taxon>
        <taxon>eudicotyledons</taxon>
        <taxon>Gunneridae</taxon>
        <taxon>Pentapetalae</taxon>
        <taxon>rosids</taxon>
        <taxon>malvids</taxon>
        <taxon>Malvales</taxon>
        <taxon>Dipterocarpaceae</taxon>
        <taxon>Rubroshorea</taxon>
    </lineage>
</organism>
<protein>
    <submittedName>
        <fullName evidence="2">Uncharacterized protein</fullName>
    </submittedName>
</protein>
<feature type="transmembrane region" description="Helical" evidence="1">
    <location>
        <begin position="12"/>
        <end position="32"/>
    </location>
</feature>
<keyword evidence="1" id="KW-0812">Transmembrane</keyword>
<comment type="caution">
    <text evidence="2">The sequence shown here is derived from an EMBL/GenBank/DDBJ whole genome shotgun (WGS) entry which is preliminary data.</text>
</comment>
<dbReference type="EMBL" id="BPVZ01000025">
    <property type="protein sequence ID" value="GKV06755.1"/>
    <property type="molecule type" value="Genomic_DNA"/>
</dbReference>
<evidence type="ECO:0000313" key="3">
    <source>
        <dbReference type="Proteomes" id="UP001054252"/>
    </source>
</evidence>
<dbReference type="Proteomes" id="UP001054252">
    <property type="component" value="Unassembled WGS sequence"/>
</dbReference>
<accession>A0AAV5J790</accession>
<proteinExistence type="predicted"/>
<evidence type="ECO:0000256" key="1">
    <source>
        <dbReference type="SAM" id="Phobius"/>
    </source>
</evidence>
<keyword evidence="3" id="KW-1185">Reference proteome</keyword>
<keyword evidence="1" id="KW-0472">Membrane</keyword>
<dbReference type="AlphaFoldDB" id="A0AAV5J790"/>
<gene>
    <name evidence="2" type="ORF">SLEP1_g18602</name>
</gene>
<name>A0AAV5J790_9ROSI</name>
<keyword evidence="1" id="KW-1133">Transmembrane helix</keyword>
<reference evidence="2 3" key="1">
    <citation type="journal article" date="2021" name="Commun. Biol.">
        <title>The genome of Shorea leprosula (Dipterocarpaceae) highlights the ecological relevance of drought in aseasonal tropical rainforests.</title>
        <authorList>
            <person name="Ng K.K.S."/>
            <person name="Kobayashi M.J."/>
            <person name="Fawcett J.A."/>
            <person name="Hatakeyama M."/>
            <person name="Paape T."/>
            <person name="Ng C.H."/>
            <person name="Ang C.C."/>
            <person name="Tnah L.H."/>
            <person name="Lee C.T."/>
            <person name="Nishiyama T."/>
            <person name="Sese J."/>
            <person name="O'Brien M.J."/>
            <person name="Copetti D."/>
            <person name="Mohd Noor M.I."/>
            <person name="Ong R.C."/>
            <person name="Putra M."/>
            <person name="Sireger I.Z."/>
            <person name="Indrioko S."/>
            <person name="Kosugi Y."/>
            <person name="Izuno A."/>
            <person name="Isagi Y."/>
            <person name="Lee S.L."/>
            <person name="Shimizu K.K."/>
        </authorList>
    </citation>
    <scope>NUCLEOTIDE SEQUENCE [LARGE SCALE GENOMIC DNA]</scope>
    <source>
        <strain evidence="2">214</strain>
    </source>
</reference>